<organism evidence="1 2">
    <name type="scientific">Fertoeibacter niger</name>
    <dbReference type="NCBI Taxonomy" id="2656921"/>
    <lineage>
        <taxon>Bacteria</taxon>
        <taxon>Pseudomonadati</taxon>
        <taxon>Pseudomonadota</taxon>
        <taxon>Alphaproteobacteria</taxon>
        <taxon>Rhodobacterales</taxon>
        <taxon>Paracoccaceae</taxon>
        <taxon>Fertoeibacter</taxon>
    </lineage>
</organism>
<gene>
    <name evidence="1" type="ORF">GEU84_004560</name>
</gene>
<name>A0A8X8GXH8_9RHOB</name>
<reference evidence="1" key="1">
    <citation type="submission" date="2020-05" db="EMBL/GenBank/DDBJ databases">
        <title>Fertoebacter nigrum gen. nov., sp. nov., a new member of the family Rhodobacteraceae.</title>
        <authorList>
            <person name="Szuroczki S."/>
            <person name="Abbaszade G."/>
            <person name="Buni D."/>
            <person name="Schumann P."/>
            <person name="Toth E."/>
        </authorList>
    </citation>
    <scope>NUCLEOTIDE SEQUENCE</scope>
    <source>
        <strain evidence="1">RG-N-1a</strain>
    </source>
</reference>
<protein>
    <submittedName>
        <fullName evidence="1">Uncharacterized protein</fullName>
    </submittedName>
</protein>
<sequence length="75" mass="8484">MFHQTIRLPAPFHMIEVFSLVEPVGETETEVHFGHRLYMVVPRAKGGKVLLMEGHGYTLPKNILAQVPQETEGQD</sequence>
<dbReference type="RefSeq" id="WP_152824290.1">
    <property type="nucleotide sequence ID" value="NZ_WHUT02000002.1"/>
</dbReference>
<keyword evidence="2" id="KW-1185">Reference proteome</keyword>
<comment type="caution">
    <text evidence="1">The sequence shown here is derived from an EMBL/GenBank/DDBJ whole genome shotgun (WGS) entry which is preliminary data.</text>
</comment>
<dbReference type="Proteomes" id="UP000484076">
    <property type="component" value="Unassembled WGS sequence"/>
</dbReference>
<dbReference type="EMBL" id="WHUT02000002">
    <property type="protein sequence ID" value="NUB43648.1"/>
    <property type="molecule type" value="Genomic_DNA"/>
</dbReference>
<evidence type="ECO:0000313" key="1">
    <source>
        <dbReference type="EMBL" id="NUB43648.1"/>
    </source>
</evidence>
<dbReference type="AlphaFoldDB" id="A0A8X8GXH8"/>
<evidence type="ECO:0000313" key="2">
    <source>
        <dbReference type="Proteomes" id="UP000484076"/>
    </source>
</evidence>
<proteinExistence type="predicted"/>
<accession>A0A8X8GXH8</accession>